<keyword evidence="6" id="KW-1185">Reference proteome</keyword>
<evidence type="ECO:0000256" key="2">
    <source>
        <dbReference type="ARBA" id="ARBA00022630"/>
    </source>
</evidence>
<dbReference type="InterPro" id="IPR036188">
    <property type="entry name" value="FAD/NAD-bd_sf"/>
</dbReference>
<dbReference type="GO" id="GO:0050661">
    <property type="term" value="F:NADP binding"/>
    <property type="evidence" value="ECO:0007669"/>
    <property type="project" value="InterPro"/>
</dbReference>
<dbReference type="EMBL" id="LT598488">
    <property type="protein sequence ID" value="SCW01687.1"/>
    <property type="molecule type" value="Genomic_DNA"/>
</dbReference>
<evidence type="ECO:0000313" key="5">
    <source>
        <dbReference type="EMBL" id="SCW01687.1"/>
    </source>
</evidence>
<evidence type="ECO:0000313" key="6">
    <source>
        <dbReference type="Proteomes" id="UP000190831"/>
    </source>
</evidence>
<dbReference type="OMA" id="STGYHWH"/>
<comment type="similarity">
    <text evidence="1">Belongs to the FMO family.</text>
</comment>
<dbReference type="AlphaFoldDB" id="A0A1G4MD93"/>
<dbReference type="SUPFAM" id="SSF51905">
    <property type="entry name" value="FAD/NAD(P)-binding domain"/>
    <property type="match status" value="2"/>
</dbReference>
<keyword evidence="4" id="KW-0560">Oxidoreductase</keyword>
<dbReference type="GO" id="GO:0004499">
    <property type="term" value="F:N,N-dimethylaniline monooxygenase activity"/>
    <property type="evidence" value="ECO:0007669"/>
    <property type="project" value="InterPro"/>
</dbReference>
<dbReference type="Gene3D" id="3.50.50.60">
    <property type="entry name" value="FAD/NAD(P)-binding domain"/>
    <property type="match status" value="2"/>
</dbReference>
<name>A0A1G4MD93_LACFM</name>
<evidence type="ECO:0000256" key="3">
    <source>
        <dbReference type="ARBA" id="ARBA00022827"/>
    </source>
</evidence>
<sequence length="524" mass="59232">MTVGNVFEVKKVAIIGGGIAGLTTLFELLNVKKEGTTSLKYSNSGELVSHGTTPSERAFSKIDVFEQSDQIGGIWNPSFDDAETIDQDLLDTGKYDDPNILRPETRIPENLREGIYSFEKPFVTRKRQDTPKPWTRSGIYRSLFSNVPERYLRNSFMPFLNKAEEDPSLAPLIDNGQIINQVEEFAKRFDLLKYVKLNSEVVNITKDNNDNQWTLTIRNSISEESDEWYQERYDAVIVSNGHYSIPYIPYIKGLDAWNKKYPGTILHSKSYRNNEIFENKNVLFIGTGLSGVDLIQYAFPVARNVYVARTPGKREVYEWLGNAATSEGIQTKPRVSSIDPEKNSVTFVDGTTVEGIDTIVLSTGYHWHYPFLSEELTGVKVKPGRNGKNPDSGSSVSGLYLNTFSIQDPTLAFVGVTITSIKWPSFELTASAIAGVWTNKSGLPSKEDQVSSNQERLKDTGTGLEFHYYPYECFKGFASQLEHFLPLGRQLSDIFDEEHLETDFERSFVVAEKLFYEYKSGQLK</sequence>
<evidence type="ECO:0000256" key="4">
    <source>
        <dbReference type="ARBA" id="ARBA00023002"/>
    </source>
</evidence>
<dbReference type="Pfam" id="PF00743">
    <property type="entry name" value="FMO-like"/>
    <property type="match status" value="2"/>
</dbReference>
<dbReference type="InterPro" id="IPR050346">
    <property type="entry name" value="FMO-like"/>
</dbReference>
<gene>
    <name evidence="5" type="ORF">LAFE_0E05094G</name>
</gene>
<reference evidence="6" key="1">
    <citation type="submission" date="2016-03" db="EMBL/GenBank/DDBJ databases">
        <authorList>
            <person name="Devillers H."/>
        </authorList>
    </citation>
    <scope>NUCLEOTIDE SEQUENCE [LARGE SCALE GENOMIC DNA]</scope>
</reference>
<keyword evidence="3" id="KW-0274">FAD</keyword>
<organism evidence="5 6">
    <name type="scientific">Lachancea fermentati</name>
    <name type="common">Zygosaccharomyces fermentati</name>
    <dbReference type="NCBI Taxonomy" id="4955"/>
    <lineage>
        <taxon>Eukaryota</taxon>
        <taxon>Fungi</taxon>
        <taxon>Dikarya</taxon>
        <taxon>Ascomycota</taxon>
        <taxon>Saccharomycotina</taxon>
        <taxon>Saccharomycetes</taxon>
        <taxon>Saccharomycetales</taxon>
        <taxon>Saccharomycetaceae</taxon>
        <taxon>Lachancea</taxon>
    </lineage>
</organism>
<dbReference type="Proteomes" id="UP000190831">
    <property type="component" value="Chromosome E"/>
</dbReference>
<evidence type="ECO:0000256" key="1">
    <source>
        <dbReference type="ARBA" id="ARBA00009183"/>
    </source>
</evidence>
<dbReference type="GO" id="GO:0050660">
    <property type="term" value="F:flavin adenine dinucleotide binding"/>
    <property type="evidence" value="ECO:0007669"/>
    <property type="project" value="InterPro"/>
</dbReference>
<accession>A0A1G4MD93</accession>
<dbReference type="PANTHER" id="PTHR23023">
    <property type="entry name" value="DIMETHYLANILINE MONOOXYGENASE"/>
    <property type="match status" value="1"/>
</dbReference>
<protein>
    <submittedName>
        <fullName evidence="5">LAFE_0E05094g1_1</fullName>
    </submittedName>
</protein>
<dbReference type="OrthoDB" id="66881at2759"/>
<dbReference type="InterPro" id="IPR020946">
    <property type="entry name" value="Flavin_mOase-like"/>
</dbReference>
<keyword evidence="2" id="KW-0285">Flavoprotein</keyword>
<proteinExistence type="inferred from homology"/>